<dbReference type="AlphaFoldDB" id="A0A8H5CFF3"/>
<dbReference type="Gene3D" id="1.20.1280.50">
    <property type="match status" value="1"/>
</dbReference>
<feature type="compositionally biased region" description="Polar residues" evidence="1">
    <location>
        <begin position="744"/>
        <end position="757"/>
    </location>
</feature>
<reference evidence="2 3" key="1">
    <citation type="journal article" date="2020" name="ISME J.">
        <title>Uncovering the hidden diversity of litter-decomposition mechanisms in mushroom-forming fungi.</title>
        <authorList>
            <person name="Floudas D."/>
            <person name="Bentzer J."/>
            <person name="Ahren D."/>
            <person name="Johansson T."/>
            <person name="Persson P."/>
            <person name="Tunlid A."/>
        </authorList>
    </citation>
    <scope>NUCLEOTIDE SEQUENCE [LARGE SCALE GENOMIC DNA]</scope>
    <source>
        <strain evidence="2 3">CBS 291.85</strain>
    </source>
</reference>
<name>A0A8H5CFF3_9AGAR</name>
<protein>
    <recommendedName>
        <fullName evidence="4">F-box domain-containing protein</fullName>
    </recommendedName>
</protein>
<accession>A0A8H5CFF3</accession>
<evidence type="ECO:0000313" key="2">
    <source>
        <dbReference type="EMBL" id="KAF5340096.1"/>
    </source>
</evidence>
<feature type="region of interest" description="Disordered" evidence="1">
    <location>
        <begin position="632"/>
        <end position="690"/>
    </location>
</feature>
<proteinExistence type="predicted"/>
<feature type="region of interest" description="Disordered" evidence="1">
    <location>
        <begin position="702"/>
        <end position="757"/>
    </location>
</feature>
<organism evidence="2 3">
    <name type="scientific">Tetrapyrgos nigripes</name>
    <dbReference type="NCBI Taxonomy" id="182062"/>
    <lineage>
        <taxon>Eukaryota</taxon>
        <taxon>Fungi</taxon>
        <taxon>Dikarya</taxon>
        <taxon>Basidiomycota</taxon>
        <taxon>Agaricomycotina</taxon>
        <taxon>Agaricomycetes</taxon>
        <taxon>Agaricomycetidae</taxon>
        <taxon>Agaricales</taxon>
        <taxon>Marasmiineae</taxon>
        <taxon>Marasmiaceae</taxon>
        <taxon>Tetrapyrgos</taxon>
    </lineage>
</organism>
<dbReference type="EMBL" id="JAACJM010000179">
    <property type="protein sequence ID" value="KAF5340096.1"/>
    <property type="molecule type" value="Genomic_DNA"/>
</dbReference>
<evidence type="ECO:0000256" key="1">
    <source>
        <dbReference type="SAM" id="MobiDB-lite"/>
    </source>
</evidence>
<feature type="compositionally biased region" description="Polar residues" evidence="1">
    <location>
        <begin position="702"/>
        <end position="718"/>
    </location>
</feature>
<dbReference type="OrthoDB" id="3365698at2759"/>
<gene>
    <name evidence="2" type="ORF">D9758_013164</name>
</gene>
<sequence>MCCPHCVHSPPDSESLESFAPTSTVESLLDTNLPPHHSSLPALLASCQAADSYVQTVKSQIKHLEDTIATLTEKVDQAASYVTKYKKILHPIRSLPNEVLAEIFFLCTSDLTNPLCVNEMPWVLGQVCRRWRDVALSAPKIYSNIALKLDTPRSENPNPRGSVTGTGGPINIATAASAAQAMFGFTTSTGQFSPAVVTPPETPFNSLTSKQTAGSVSLLSTYLSRSREYPLTICIFSDYTNHPLLSLLYLQSNRWRKAFLSLSIDGFKFLSSSIRGSVGELEILNLYARIQPGETRASWNPTYVNPIDGFEFTPKLHCLYAKCIPNVSLSFKLPFQQIKRFHSVVDGPEAVWKSKNVELLNILSKMTSLRECQLDCAHSADLPANLSQIVHQPLPFQTSASAANANTRNTIIRNTILLPTLQTLVLTYTGPQKQISHLTQIFNALTLPALKDLHIFPKMRQIDTDALVTLAERSGLGFGHEAGSWSGFAALFGGDVYDDDVEQGQGGLKKLHLHRTPIDEVKLLRAFPGLEGLGMKVTESLLKGMVTSSGGAEISDSALTNTLGALSFSSTGTPFVAAGSGGNLGVGIADTLLPNLRTMKVYGQPSIEVQGLLVDVLESRCLPWAEVLGLRQDDEDEGVDAQDSEADEDEDNEGVEEDSHEEGEAMSTDIDMNGEEDGDEDASGDASGYDTSMAMASTTFEIAGPSTFSTQSRSPTTQRGRKSSSSHENASSSSTNHNRKHNRNYNPAQAPASTSTFTYSKPHIPAIDLVSLSPHFTWTDDCARERFEELVMKDVSSPFIPSPIDPTLAAAVNSFSNPNQTPLTTIVNGGVGAANVPATVTAANTITPALAPKKKGSERKYWLIGGRGPGCLDVNAVPIAG</sequence>
<feature type="compositionally biased region" description="Acidic residues" evidence="1">
    <location>
        <begin position="672"/>
        <end position="683"/>
    </location>
</feature>
<dbReference type="Proteomes" id="UP000559256">
    <property type="component" value="Unassembled WGS sequence"/>
</dbReference>
<evidence type="ECO:0000313" key="3">
    <source>
        <dbReference type="Proteomes" id="UP000559256"/>
    </source>
</evidence>
<feature type="compositionally biased region" description="Acidic residues" evidence="1">
    <location>
        <begin position="633"/>
        <end position="661"/>
    </location>
</feature>
<evidence type="ECO:0008006" key="4">
    <source>
        <dbReference type="Google" id="ProtNLM"/>
    </source>
</evidence>
<keyword evidence="3" id="KW-1185">Reference proteome</keyword>
<comment type="caution">
    <text evidence="2">The sequence shown here is derived from an EMBL/GenBank/DDBJ whole genome shotgun (WGS) entry which is preliminary data.</text>
</comment>